<evidence type="ECO:0000313" key="3">
    <source>
        <dbReference type="Proteomes" id="UP000007801"/>
    </source>
</evidence>
<evidence type="ECO:0000259" key="1">
    <source>
        <dbReference type="PROSITE" id="PS51406"/>
    </source>
</evidence>
<dbReference type="SUPFAM" id="SSF56496">
    <property type="entry name" value="Fibrinogen C-terminal domain-like"/>
    <property type="match status" value="1"/>
</dbReference>
<dbReference type="PROSITE" id="PS51406">
    <property type="entry name" value="FIBRINOGEN_C_2"/>
    <property type="match status" value="1"/>
</dbReference>
<dbReference type="PhylomeDB" id="B3ML38"/>
<dbReference type="AlphaFoldDB" id="B3ML38"/>
<dbReference type="InParanoid" id="B3ML38"/>
<accession>B3ML38</accession>
<dbReference type="OMA" id="HAENCAE"/>
<dbReference type="EMBL" id="CH902620">
    <property type="protein sequence ID" value="EDV31656.1"/>
    <property type="molecule type" value="Genomic_DNA"/>
</dbReference>
<reference evidence="2 3" key="1">
    <citation type="journal article" date="2007" name="Nature">
        <title>Evolution of genes and genomes on the Drosophila phylogeny.</title>
        <authorList>
            <consortium name="Drosophila 12 Genomes Consortium"/>
            <person name="Clark A.G."/>
            <person name="Eisen M.B."/>
            <person name="Smith D.R."/>
            <person name="Bergman C.M."/>
            <person name="Oliver B."/>
            <person name="Markow T.A."/>
            <person name="Kaufman T.C."/>
            <person name="Kellis M."/>
            <person name="Gelbart W."/>
            <person name="Iyer V.N."/>
            <person name="Pollard D.A."/>
            <person name="Sackton T.B."/>
            <person name="Larracuente A.M."/>
            <person name="Singh N.D."/>
            <person name="Abad J.P."/>
            <person name="Abt D.N."/>
            <person name="Adryan B."/>
            <person name="Aguade M."/>
            <person name="Akashi H."/>
            <person name="Anderson W.W."/>
            <person name="Aquadro C.F."/>
            <person name="Ardell D.H."/>
            <person name="Arguello R."/>
            <person name="Artieri C.G."/>
            <person name="Barbash D.A."/>
            <person name="Barker D."/>
            <person name="Barsanti P."/>
            <person name="Batterham P."/>
            <person name="Batzoglou S."/>
            <person name="Begun D."/>
            <person name="Bhutkar A."/>
            <person name="Blanco E."/>
            <person name="Bosak S.A."/>
            <person name="Bradley R.K."/>
            <person name="Brand A.D."/>
            <person name="Brent M.R."/>
            <person name="Brooks A.N."/>
            <person name="Brown R.H."/>
            <person name="Butlin R.K."/>
            <person name="Caggese C."/>
            <person name="Calvi B.R."/>
            <person name="Bernardo de Carvalho A."/>
            <person name="Caspi A."/>
            <person name="Castrezana S."/>
            <person name="Celniker S.E."/>
            <person name="Chang J.L."/>
            <person name="Chapple C."/>
            <person name="Chatterji S."/>
            <person name="Chinwalla A."/>
            <person name="Civetta A."/>
            <person name="Clifton S.W."/>
            <person name="Comeron J.M."/>
            <person name="Costello J.C."/>
            <person name="Coyne J.A."/>
            <person name="Daub J."/>
            <person name="David R.G."/>
            <person name="Delcher A.L."/>
            <person name="Delehaunty K."/>
            <person name="Do C.B."/>
            <person name="Ebling H."/>
            <person name="Edwards K."/>
            <person name="Eickbush T."/>
            <person name="Evans J.D."/>
            <person name="Filipski A."/>
            <person name="Findeiss S."/>
            <person name="Freyhult E."/>
            <person name="Fulton L."/>
            <person name="Fulton R."/>
            <person name="Garcia A.C."/>
            <person name="Gardiner A."/>
            <person name="Garfield D.A."/>
            <person name="Garvin B.E."/>
            <person name="Gibson G."/>
            <person name="Gilbert D."/>
            <person name="Gnerre S."/>
            <person name="Godfrey J."/>
            <person name="Good R."/>
            <person name="Gotea V."/>
            <person name="Gravely B."/>
            <person name="Greenberg A.J."/>
            <person name="Griffiths-Jones S."/>
            <person name="Gross S."/>
            <person name="Guigo R."/>
            <person name="Gustafson E.A."/>
            <person name="Haerty W."/>
            <person name="Hahn M.W."/>
            <person name="Halligan D.L."/>
            <person name="Halpern A.L."/>
            <person name="Halter G.M."/>
            <person name="Han M.V."/>
            <person name="Heger A."/>
            <person name="Hillier L."/>
            <person name="Hinrichs A.S."/>
            <person name="Holmes I."/>
            <person name="Hoskins R.A."/>
            <person name="Hubisz M.J."/>
            <person name="Hultmark D."/>
            <person name="Huntley M.A."/>
            <person name="Jaffe D.B."/>
            <person name="Jagadeeshan S."/>
            <person name="Jeck W.R."/>
            <person name="Johnson J."/>
            <person name="Jones C.D."/>
            <person name="Jordan W.C."/>
            <person name="Karpen G.H."/>
            <person name="Kataoka E."/>
            <person name="Keightley P.D."/>
            <person name="Kheradpour P."/>
            <person name="Kirkness E.F."/>
            <person name="Koerich L.B."/>
            <person name="Kristiansen K."/>
            <person name="Kudrna D."/>
            <person name="Kulathinal R.J."/>
            <person name="Kumar S."/>
            <person name="Kwok R."/>
            <person name="Lander E."/>
            <person name="Langley C.H."/>
            <person name="Lapoint R."/>
            <person name="Lazzaro B.P."/>
            <person name="Lee S.J."/>
            <person name="Levesque L."/>
            <person name="Li R."/>
            <person name="Lin C.F."/>
            <person name="Lin M.F."/>
            <person name="Lindblad-Toh K."/>
            <person name="Llopart A."/>
            <person name="Long M."/>
            <person name="Low L."/>
            <person name="Lozovsky E."/>
            <person name="Lu J."/>
            <person name="Luo M."/>
            <person name="Machado C.A."/>
            <person name="Makalowski W."/>
            <person name="Marzo M."/>
            <person name="Matsuda M."/>
            <person name="Matzkin L."/>
            <person name="McAllister B."/>
            <person name="McBride C.S."/>
            <person name="McKernan B."/>
            <person name="McKernan K."/>
            <person name="Mendez-Lago M."/>
            <person name="Minx P."/>
            <person name="Mollenhauer M.U."/>
            <person name="Montooth K."/>
            <person name="Mount S.M."/>
            <person name="Mu X."/>
            <person name="Myers E."/>
            <person name="Negre B."/>
            <person name="Newfeld S."/>
            <person name="Nielsen R."/>
            <person name="Noor M.A."/>
            <person name="O'Grady P."/>
            <person name="Pachter L."/>
            <person name="Papaceit M."/>
            <person name="Parisi M.J."/>
            <person name="Parisi M."/>
            <person name="Parts L."/>
            <person name="Pedersen J.S."/>
            <person name="Pesole G."/>
            <person name="Phillippy A.M."/>
            <person name="Ponting C.P."/>
            <person name="Pop M."/>
            <person name="Porcelli D."/>
            <person name="Powell J.R."/>
            <person name="Prohaska S."/>
            <person name="Pruitt K."/>
            <person name="Puig M."/>
            <person name="Quesneville H."/>
            <person name="Ram K.R."/>
            <person name="Rand D."/>
            <person name="Rasmussen M.D."/>
            <person name="Reed L.K."/>
            <person name="Reenan R."/>
            <person name="Reily A."/>
            <person name="Remington K.A."/>
            <person name="Rieger T.T."/>
            <person name="Ritchie M.G."/>
            <person name="Robin C."/>
            <person name="Rogers Y.H."/>
            <person name="Rohde C."/>
            <person name="Rozas J."/>
            <person name="Rubenfield M.J."/>
            <person name="Ruiz A."/>
            <person name="Russo S."/>
            <person name="Salzberg S.L."/>
            <person name="Sanchez-Gracia A."/>
            <person name="Saranga D.J."/>
            <person name="Sato H."/>
            <person name="Schaeffer S.W."/>
            <person name="Schatz M.C."/>
            <person name="Schlenke T."/>
            <person name="Schwartz R."/>
            <person name="Segarra C."/>
            <person name="Singh R.S."/>
            <person name="Sirot L."/>
            <person name="Sirota M."/>
            <person name="Sisneros N.B."/>
            <person name="Smith C.D."/>
            <person name="Smith T.F."/>
            <person name="Spieth J."/>
            <person name="Stage D.E."/>
            <person name="Stark A."/>
            <person name="Stephan W."/>
            <person name="Strausberg R.L."/>
            <person name="Strempel S."/>
            <person name="Sturgill D."/>
            <person name="Sutton G."/>
            <person name="Sutton G.G."/>
            <person name="Tao W."/>
            <person name="Teichmann S."/>
            <person name="Tobari Y.N."/>
            <person name="Tomimura Y."/>
            <person name="Tsolas J.M."/>
            <person name="Valente V.L."/>
            <person name="Venter E."/>
            <person name="Venter J.C."/>
            <person name="Vicario S."/>
            <person name="Vieira F.G."/>
            <person name="Vilella A.J."/>
            <person name="Villasante A."/>
            <person name="Walenz B."/>
            <person name="Wang J."/>
            <person name="Wasserman M."/>
            <person name="Watts T."/>
            <person name="Wilson D."/>
            <person name="Wilson R.K."/>
            <person name="Wing R.A."/>
            <person name="Wolfner M.F."/>
            <person name="Wong A."/>
            <person name="Wong G.K."/>
            <person name="Wu C.I."/>
            <person name="Wu G."/>
            <person name="Yamamoto D."/>
            <person name="Yang H.P."/>
            <person name="Yang S.P."/>
            <person name="Yorke J.A."/>
            <person name="Yoshida K."/>
            <person name="Zdobnov E."/>
            <person name="Zhang P."/>
            <person name="Zhang Y."/>
            <person name="Zimin A.V."/>
            <person name="Baldwin J."/>
            <person name="Abdouelleil A."/>
            <person name="Abdulkadir J."/>
            <person name="Abebe A."/>
            <person name="Abera B."/>
            <person name="Abreu J."/>
            <person name="Acer S.C."/>
            <person name="Aftuck L."/>
            <person name="Alexander A."/>
            <person name="An P."/>
            <person name="Anderson E."/>
            <person name="Anderson S."/>
            <person name="Arachi H."/>
            <person name="Azer M."/>
            <person name="Bachantsang P."/>
            <person name="Barry A."/>
            <person name="Bayul T."/>
            <person name="Berlin A."/>
            <person name="Bessette D."/>
            <person name="Bloom T."/>
            <person name="Blye J."/>
            <person name="Boguslavskiy L."/>
            <person name="Bonnet C."/>
            <person name="Boukhgalter B."/>
            <person name="Bourzgui I."/>
            <person name="Brown A."/>
            <person name="Cahill P."/>
            <person name="Channer S."/>
            <person name="Cheshatsang Y."/>
            <person name="Chuda L."/>
            <person name="Citroen M."/>
            <person name="Collymore A."/>
            <person name="Cooke P."/>
            <person name="Costello M."/>
            <person name="D'Aco K."/>
            <person name="Daza R."/>
            <person name="De Haan G."/>
            <person name="DeGray S."/>
            <person name="DeMaso C."/>
            <person name="Dhargay N."/>
            <person name="Dooley K."/>
            <person name="Dooley E."/>
            <person name="Doricent M."/>
            <person name="Dorje P."/>
            <person name="Dorjee K."/>
            <person name="Dupes A."/>
            <person name="Elong R."/>
            <person name="Falk J."/>
            <person name="Farina A."/>
            <person name="Faro S."/>
            <person name="Ferguson D."/>
            <person name="Fisher S."/>
            <person name="Foley C.D."/>
            <person name="Franke A."/>
            <person name="Friedrich D."/>
            <person name="Gadbois L."/>
            <person name="Gearin G."/>
            <person name="Gearin C.R."/>
            <person name="Giannoukos G."/>
            <person name="Goode T."/>
            <person name="Graham J."/>
            <person name="Grandbois E."/>
            <person name="Grewal S."/>
            <person name="Gyaltsen K."/>
            <person name="Hafez N."/>
            <person name="Hagos B."/>
            <person name="Hall J."/>
            <person name="Henson C."/>
            <person name="Hollinger A."/>
            <person name="Honan T."/>
            <person name="Huard M.D."/>
            <person name="Hughes L."/>
            <person name="Hurhula B."/>
            <person name="Husby M.E."/>
            <person name="Kamat A."/>
            <person name="Kanga B."/>
            <person name="Kashin S."/>
            <person name="Khazanovich D."/>
            <person name="Kisner P."/>
            <person name="Lance K."/>
            <person name="Lara M."/>
            <person name="Lee W."/>
            <person name="Lennon N."/>
            <person name="Letendre F."/>
            <person name="LeVine R."/>
            <person name="Lipovsky A."/>
            <person name="Liu X."/>
            <person name="Liu J."/>
            <person name="Liu S."/>
            <person name="Lokyitsang T."/>
            <person name="Lokyitsang Y."/>
            <person name="Lubonja R."/>
            <person name="Lui A."/>
            <person name="MacDonald P."/>
            <person name="Magnisalis V."/>
            <person name="Maru K."/>
            <person name="Matthews C."/>
            <person name="McCusker W."/>
            <person name="McDonough S."/>
            <person name="Mehta T."/>
            <person name="Meldrim J."/>
            <person name="Meneus L."/>
            <person name="Mihai O."/>
            <person name="Mihalev A."/>
            <person name="Mihova T."/>
            <person name="Mittelman R."/>
            <person name="Mlenga V."/>
            <person name="Montmayeur A."/>
            <person name="Mulrain L."/>
            <person name="Navidi A."/>
            <person name="Naylor J."/>
            <person name="Negash T."/>
            <person name="Nguyen T."/>
            <person name="Nguyen N."/>
            <person name="Nicol R."/>
            <person name="Norbu C."/>
            <person name="Norbu N."/>
            <person name="Novod N."/>
            <person name="O'Neill B."/>
            <person name="Osman S."/>
            <person name="Markiewicz E."/>
            <person name="Oyono O.L."/>
            <person name="Patti C."/>
            <person name="Phunkhang P."/>
            <person name="Pierre F."/>
            <person name="Priest M."/>
            <person name="Raghuraman S."/>
            <person name="Rege F."/>
            <person name="Reyes R."/>
            <person name="Rise C."/>
            <person name="Rogov P."/>
            <person name="Ross K."/>
            <person name="Ryan E."/>
            <person name="Settipalli S."/>
            <person name="Shea T."/>
            <person name="Sherpa N."/>
            <person name="Shi L."/>
            <person name="Shih D."/>
            <person name="Sparrow T."/>
            <person name="Spaulding J."/>
            <person name="Stalker J."/>
            <person name="Stange-Thomann N."/>
            <person name="Stavropoulos S."/>
            <person name="Stone C."/>
            <person name="Strader C."/>
            <person name="Tesfaye S."/>
            <person name="Thomson T."/>
            <person name="Thoulutsang Y."/>
            <person name="Thoulutsang D."/>
            <person name="Topham K."/>
            <person name="Topping I."/>
            <person name="Tsamla T."/>
            <person name="Vassiliev H."/>
            <person name="Vo A."/>
            <person name="Wangchuk T."/>
            <person name="Wangdi T."/>
            <person name="Weiand M."/>
            <person name="Wilkinson J."/>
            <person name="Wilson A."/>
            <person name="Yadav S."/>
            <person name="Young G."/>
            <person name="Yu Q."/>
            <person name="Zembek L."/>
            <person name="Zhong D."/>
            <person name="Zimmer A."/>
            <person name="Zwirko Z."/>
            <person name="Jaffe D.B."/>
            <person name="Alvarez P."/>
            <person name="Brockman W."/>
            <person name="Butler J."/>
            <person name="Chin C."/>
            <person name="Gnerre S."/>
            <person name="Grabherr M."/>
            <person name="Kleber M."/>
            <person name="Mauceli E."/>
            <person name="MacCallum I."/>
        </authorList>
    </citation>
    <scope>NUCLEOTIDE SEQUENCE [LARGE SCALE GENOMIC DNA]</scope>
    <source>
        <strain evidence="3">Tucson 14024-0371.13</strain>
    </source>
</reference>
<evidence type="ECO:0000313" key="2">
    <source>
        <dbReference type="EMBL" id="EDV31656.1"/>
    </source>
</evidence>
<dbReference type="InterPro" id="IPR014716">
    <property type="entry name" value="Fibrinogen_a/b/g_C_1"/>
</dbReference>
<dbReference type="InterPro" id="IPR002181">
    <property type="entry name" value="Fibrinogen_a/b/g_C_dom"/>
</dbReference>
<dbReference type="GO" id="GO:0005615">
    <property type="term" value="C:extracellular space"/>
    <property type="evidence" value="ECO:0007669"/>
    <property type="project" value="TreeGrafter"/>
</dbReference>
<dbReference type="InterPro" id="IPR036056">
    <property type="entry name" value="Fibrinogen-like_C"/>
</dbReference>
<dbReference type="PANTHER" id="PTHR19143:SF327">
    <property type="entry name" value="FI21813P1-RELATED"/>
    <property type="match status" value="1"/>
</dbReference>
<sequence>MKLRGMTPFDGPCASGPGWILVQRRFDGSVDFNRTWNEYKEGFGNIQGEFFMGLDRLHLMTSSAQHELCIRIADFDGDSAYAHYTHFEIGNEEESYELKYIEGYSGTAVLLMAHTMNMATPPGTEE</sequence>
<dbReference type="InterPro" id="IPR050373">
    <property type="entry name" value="Fibrinogen_C-term_domain"/>
</dbReference>
<dbReference type="HOGENOM" id="CLU_038628_9_3_1"/>
<proteinExistence type="predicted"/>
<dbReference type="SMART" id="SM00186">
    <property type="entry name" value="FBG"/>
    <property type="match status" value="1"/>
</dbReference>
<dbReference type="OrthoDB" id="6145874at2759"/>
<dbReference type="PANTHER" id="PTHR19143">
    <property type="entry name" value="FIBRINOGEN/TENASCIN/ANGIOPOEITIN"/>
    <property type="match status" value="1"/>
</dbReference>
<dbReference type="Gene3D" id="3.90.215.10">
    <property type="entry name" value="Gamma Fibrinogen, chain A, domain 1"/>
    <property type="match status" value="1"/>
</dbReference>
<feature type="domain" description="Fibrinogen C-terminal" evidence="1">
    <location>
        <begin position="1"/>
        <end position="126"/>
    </location>
</feature>
<dbReference type="Proteomes" id="UP000007801">
    <property type="component" value="Unassembled WGS sequence"/>
</dbReference>
<protein>
    <recommendedName>
        <fullName evidence="1">Fibrinogen C-terminal domain-containing protein</fullName>
    </recommendedName>
</protein>
<gene>
    <name evidence="2" type="primary">Dana\GF15464</name>
    <name evidence="2" type="synonym">dana_GLEANR_16230</name>
    <name evidence="2" type="ORF">GF15464</name>
</gene>
<organism evidence="2 3">
    <name type="scientific">Drosophila ananassae</name>
    <name type="common">Fruit fly</name>
    <dbReference type="NCBI Taxonomy" id="7217"/>
    <lineage>
        <taxon>Eukaryota</taxon>
        <taxon>Metazoa</taxon>
        <taxon>Ecdysozoa</taxon>
        <taxon>Arthropoda</taxon>
        <taxon>Hexapoda</taxon>
        <taxon>Insecta</taxon>
        <taxon>Pterygota</taxon>
        <taxon>Neoptera</taxon>
        <taxon>Endopterygota</taxon>
        <taxon>Diptera</taxon>
        <taxon>Brachycera</taxon>
        <taxon>Muscomorpha</taxon>
        <taxon>Ephydroidea</taxon>
        <taxon>Drosophilidae</taxon>
        <taxon>Drosophila</taxon>
        <taxon>Sophophora</taxon>
    </lineage>
</organism>
<dbReference type="STRING" id="7217.B3ML38"/>
<dbReference type="eggNOG" id="KOG2579">
    <property type="taxonomic scope" value="Eukaryota"/>
</dbReference>
<dbReference type="Pfam" id="PF00147">
    <property type="entry name" value="Fibrinogen_C"/>
    <property type="match status" value="1"/>
</dbReference>
<keyword evidence="3" id="KW-1185">Reference proteome</keyword>
<name>B3ML38_DROAN</name>